<dbReference type="GO" id="GO:0004402">
    <property type="term" value="F:histone acetyltransferase activity"/>
    <property type="evidence" value="ECO:0007669"/>
    <property type="project" value="TreeGrafter"/>
</dbReference>
<dbReference type="Proteomes" id="UP000326757">
    <property type="component" value="Unassembled WGS sequence"/>
</dbReference>
<proteinExistence type="predicted"/>
<feature type="region of interest" description="Disordered" evidence="1">
    <location>
        <begin position="299"/>
        <end position="319"/>
    </location>
</feature>
<evidence type="ECO:0000313" key="4">
    <source>
        <dbReference type="Proteomes" id="UP000326757"/>
    </source>
</evidence>
<feature type="compositionally biased region" description="Low complexity" evidence="1">
    <location>
        <begin position="128"/>
        <end position="137"/>
    </location>
</feature>
<organism evidence="3 4">
    <name type="scientific">Monilinia laxa</name>
    <name type="common">Brown rot fungus</name>
    <name type="synonym">Sclerotinia laxa</name>
    <dbReference type="NCBI Taxonomy" id="61186"/>
    <lineage>
        <taxon>Eukaryota</taxon>
        <taxon>Fungi</taxon>
        <taxon>Dikarya</taxon>
        <taxon>Ascomycota</taxon>
        <taxon>Pezizomycotina</taxon>
        <taxon>Leotiomycetes</taxon>
        <taxon>Helotiales</taxon>
        <taxon>Sclerotiniaceae</taxon>
        <taxon>Monilinia</taxon>
    </lineage>
</organism>
<comment type="caution">
    <text evidence="3">The sequence shown here is derived from an EMBL/GenBank/DDBJ whole genome shotgun (WGS) entry which is preliminary data.</text>
</comment>
<dbReference type="Pfam" id="PF15460">
    <property type="entry name" value="SAS4"/>
    <property type="match status" value="1"/>
</dbReference>
<feature type="compositionally biased region" description="Basic and acidic residues" evidence="1">
    <location>
        <begin position="302"/>
        <end position="319"/>
    </location>
</feature>
<feature type="region of interest" description="Disordered" evidence="1">
    <location>
        <begin position="434"/>
        <end position="457"/>
    </location>
</feature>
<reference evidence="3 4" key="1">
    <citation type="submission" date="2019-06" db="EMBL/GenBank/DDBJ databases">
        <title>Genome Sequence of the Brown Rot Fungal Pathogen Monilinia laxa.</title>
        <authorList>
            <person name="De Miccolis Angelini R.M."/>
            <person name="Landi L."/>
            <person name="Abate D."/>
            <person name="Pollastro S."/>
            <person name="Romanazzi G."/>
            <person name="Faretra F."/>
        </authorList>
    </citation>
    <scope>NUCLEOTIDE SEQUENCE [LARGE SCALE GENOMIC DNA]</scope>
    <source>
        <strain evidence="3 4">Mlax316</strain>
    </source>
</reference>
<feature type="domain" description="Something about silencing protein 4" evidence="2">
    <location>
        <begin position="287"/>
        <end position="382"/>
    </location>
</feature>
<name>A0A5N6KMZ3_MONLA</name>
<evidence type="ECO:0000259" key="2">
    <source>
        <dbReference type="Pfam" id="PF15460"/>
    </source>
</evidence>
<gene>
    <name evidence="3" type="ORF">EYC80_004346</name>
</gene>
<dbReference type="GO" id="GO:0033255">
    <property type="term" value="C:SAS acetyltransferase complex"/>
    <property type="evidence" value="ECO:0007669"/>
    <property type="project" value="InterPro"/>
</dbReference>
<dbReference type="OrthoDB" id="1938992at2759"/>
<feature type="compositionally biased region" description="Basic and acidic residues" evidence="1">
    <location>
        <begin position="152"/>
        <end position="179"/>
    </location>
</feature>
<sequence>MSSNTRSLRKSEALTTSSGNPVAMSPPNVNHNFGAHTQSNMNGRKRTRESADSDDHLLPKKKTKLAIEIPPPKLKSLPPRKRSGVIKSNANPDNTSATSVQQLQRATPADVRTTHSPSHHHHHHHHQQQQQQQQQQQKPKRHHHKVANGLQHELEGLHDRLQVKSDLKDERRKLRSQEGTKFKSELSAYFPEYDEIIGNVPKEERKFDNETGYSNSSLPASPEVIDADTPIVMIDSSKVSSENSRTPKQEQDCEYAVKDYPSSLFTNLHGTSRVDFSAFTPVACDGDPLSEEHFKTLHKRPERQEKAVRNADKSRAQHERDSVIRLMEGLQGPDWLKTLGVSGITEGRKKEFDSARQYFIKGCESILEKFRIWKDDEKQRKLKKERALAEAQARAEAESEDDEDLESDLESNGDPPDLSISDIDASAARQLHDEAIASSTPRRGARTNSVVTTAPPAPPVDSEFKSFFAKPYLRDAALGKHRRSGRSVAAWGHPVPDLPLEGEVDFDLPEEYRDVETLRAHARRKRRDRRLIRD</sequence>
<feature type="compositionally biased region" description="Acidic residues" evidence="1">
    <location>
        <begin position="398"/>
        <end position="411"/>
    </location>
</feature>
<feature type="region of interest" description="Disordered" evidence="1">
    <location>
        <begin position="1"/>
        <end position="179"/>
    </location>
</feature>
<dbReference type="InterPro" id="IPR029184">
    <property type="entry name" value="Sas4_dom"/>
</dbReference>
<feature type="compositionally biased region" description="Basic and acidic residues" evidence="1">
    <location>
        <begin position="48"/>
        <end position="58"/>
    </location>
</feature>
<dbReference type="EMBL" id="VIGI01000001">
    <property type="protein sequence ID" value="KAB8305042.1"/>
    <property type="molecule type" value="Genomic_DNA"/>
</dbReference>
<dbReference type="InterPro" id="IPR038988">
    <property type="entry name" value="Sas4"/>
</dbReference>
<dbReference type="AlphaFoldDB" id="A0A5N6KMZ3"/>
<keyword evidence="4" id="KW-1185">Reference proteome</keyword>
<feature type="compositionally biased region" description="Polar residues" evidence="1">
    <location>
        <begin position="86"/>
        <end position="105"/>
    </location>
</feature>
<protein>
    <recommendedName>
        <fullName evidence="2">Something about silencing protein 4 domain-containing protein</fullName>
    </recommendedName>
</protein>
<accession>A0A5N6KMZ3</accession>
<dbReference type="PANTHER" id="PTHR38422">
    <property type="entry name" value="SOMETHING ABOUT SILENCING PROTEIN 4"/>
    <property type="match status" value="1"/>
</dbReference>
<feature type="region of interest" description="Disordered" evidence="1">
    <location>
        <begin position="391"/>
        <end position="421"/>
    </location>
</feature>
<feature type="compositionally biased region" description="Polar residues" evidence="1">
    <location>
        <begin position="27"/>
        <end position="42"/>
    </location>
</feature>
<feature type="compositionally biased region" description="Polar residues" evidence="1">
    <location>
        <begin position="437"/>
        <end position="449"/>
    </location>
</feature>
<evidence type="ECO:0000313" key="3">
    <source>
        <dbReference type="EMBL" id="KAB8305042.1"/>
    </source>
</evidence>
<evidence type="ECO:0000256" key="1">
    <source>
        <dbReference type="SAM" id="MobiDB-lite"/>
    </source>
</evidence>
<feature type="compositionally biased region" description="Basic residues" evidence="1">
    <location>
        <begin position="117"/>
        <end position="127"/>
    </location>
</feature>
<dbReference type="PANTHER" id="PTHR38422:SF1">
    <property type="entry name" value="SOMETHING ABOUT SILENCING PROTEIN 4"/>
    <property type="match status" value="1"/>
</dbReference>